<proteinExistence type="predicted"/>
<keyword evidence="3" id="KW-1185">Reference proteome</keyword>
<dbReference type="Proteomes" id="UP000005237">
    <property type="component" value="Unassembled WGS sequence"/>
</dbReference>
<evidence type="ECO:0000256" key="1">
    <source>
        <dbReference type="SAM" id="MobiDB-lite"/>
    </source>
</evidence>
<evidence type="ECO:0000313" key="3">
    <source>
        <dbReference type="Proteomes" id="UP000005237"/>
    </source>
</evidence>
<organism evidence="2 3">
    <name type="scientific">Caenorhabditis japonica</name>
    <dbReference type="NCBI Taxonomy" id="281687"/>
    <lineage>
        <taxon>Eukaryota</taxon>
        <taxon>Metazoa</taxon>
        <taxon>Ecdysozoa</taxon>
        <taxon>Nematoda</taxon>
        <taxon>Chromadorea</taxon>
        <taxon>Rhabditida</taxon>
        <taxon>Rhabditina</taxon>
        <taxon>Rhabditomorpha</taxon>
        <taxon>Rhabditoidea</taxon>
        <taxon>Rhabditidae</taxon>
        <taxon>Peloderinae</taxon>
        <taxon>Caenorhabditis</taxon>
    </lineage>
</organism>
<feature type="compositionally biased region" description="Basic and acidic residues" evidence="1">
    <location>
        <begin position="45"/>
        <end position="55"/>
    </location>
</feature>
<dbReference type="AlphaFoldDB" id="A0A8R1DHV4"/>
<reference evidence="2" key="2">
    <citation type="submission" date="2022-06" db="UniProtKB">
        <authorList>
            <consortium name="EnsemblMetazoa"/>
        </authorList>
    </citation>
    <scope>IDENTIFICATION</scope>
    <source>
        <strain evidence="2">DF5081</strain>
    </source>
</reference>
<accession>A0A8R1DHV4</accession>
<reference evidence="3" key="1">
    <citation type="submission" date="2010-08" db="EMBL/GenBank/DDBJ databases">
        <authorList>
            <consortium name="Caenorhabditis japonica Sequencing Consortium"/>
            <person name="Wilson R.K."/>
        </authorList>
    </citation>
    <scope>NUCLEOTIDE SEQUENCE [LARGE SCALE GENOMIC DNA]</scope>
    <source>
        <strain evidence="3">DF5081</strain>
    </source>
</reference>
<protein>
    <submittedName>
        <fullName evidence="2">Uncharacterized protein</fullName>
    </submittedName>
</protein>
<dbReference type="EnsemblMetazoa" id="CJA03196.1">
    <property type="protein sequence ID" value="CJA03196.1"/>
    <property type="gene ID" value="WBGene00122400"/>
</dbReference>
<name>A0A8R1DHV4_CAEJA</name>
<sequence>MDADIFENGLAVDQEAVEMIPAGRGAVHSNHTPVLREPADYDEYTNDKKTGEVETHPPPAQVDVTELPTEAIVRMRELPAHMITSEVHPFASSYVEPIKKMDPPDSAAKRISYYCTLDMIHGGRNKSITDARIIKRDPPNVEAH</sequence>
<evidence type="ECO:0000313" key="2">
    <source>
        <dbReference type="EnsemblMetazoa" id="CJA03196.1"/>
    </source>
</evidence>
<feature type="region of interest" description="Disordered" evidence="1">
    <location>
        <begin position="26"/>
        <end position="61"/>
    </location>
</feature>